<evidence type="ECO:0000256" key="1">
    <source>
        <dbReference type="SAM" id="Phobius"/>
    </source>
</evidence>
<organism evidence="2 3">
    <name type="scientific">Neomesorhizobium albiziae</name>
    <dbReference type="NCBI Taxonomy" id="335020"/>
    <lineage>
        <taxon>Bacteria</taxon>
        <taxon>Pseudomonadati</taxon>
        <taxon>Pseudomonadota</taxon>
        <taxon>Alphaproteobacteria</taxon>
        <taxon>Hyphomicrobiales</taxon>
        <taxon>Phyllobacteriaceae</taxon>
        <taxon>Neomesorhizobium</taxon>
    </lineage>
</organism>
<keyword evidence="1" id="KW-0472">Membrane</keyword>
<reference evidence="2 3" key="1">
    <citation type="submission" date="2016-10" db="EMBL/GenBank/DDBJ databases">
        <authorList>
            <person name="Varghese N."/>
            <person name="Submissions S."/>
        </authorList>
    </citation>
    <scope>NUCLEOTIDE SEQUENCE [LARGE SCALE GENOMIC DNA]</scope>
    <source>
        <strain evidence="2 3">DSM 21822</strain>
    </source>
</reference>
<dbReference type="Proteomes" id="UP000323300">
    <property type="component" value="Unassembled WGS sequence"/>
</dbReference>
<keyword evidence="3" id="KW-1185">Reference proteome</keyword>
<name>A0A1I4FY78_9HYPH</name>
<keyword evidence="1" id="KW-1133">Transmembrane helix</keyword>
<feature type="transmembrane region" description="Helical" evidence="1">
    <location>
        <begin position="51"/>
        <end position="70"/>
    </location>
</feature>
<evidence type="ECO:0000313" key="2">
    <source>
        <dbReference type="EMBL" id="SFL22439.1"/>
    </source>
</evidence>
<protein>
    <submittedName>
        <fullName evidence="2">Uncharacterized protein</fullName>
    </submittedName>
</protein>
<accession>A0A1I4FY78</accession>
<evidence type="ECO:0000313" key="3">
    <source>
        <dbReference type="Proteomes" id="UP000323300"/>
    </source>
</evidence>
<sequence>MRFLRPWHKPKQQYPNRDRFGEDGRRIYSAWDRVPSRRAFDRLRRRRNARVALFAAAVVIILIVLAFAVLG</sequence>
<proteinExistence type="predicted"/>
<dbReference type="AlphaFoldDB" id="A0A1I4FY78"/>
<keyword evidence="1" id="KW-0812">Transmembrane</keyword>
<gene>
    <name evidence="2" type="ORF">SAMN04488498_1654</name>
</gene>
<dbReference type="EMBL" id="FOSL01000065">
    <property type="protein sequence ID" value="SFL22439.1"/>
    <property type="molecule type" value="Genomic_DNA"/>
</dbReference>